<dbReference type="RefSeq" id="WP_053232149.1">
    <property type="nucleotide sequence ID" value="NZ_CP011125.1"/>
</dbReference>
<dbReference type="Pfam" id="PF13450">
    <property type="entry name" value="NAD_binding_8"/>
    <property type="match status" value="1"/>
</dbReference>
<evidence type="ECO:0000256" key="15">
    <source>
        <dbReference type="ARBA" id="ARBA00049778"/>
    </source>
</evidence>
<dbReference type="InterPro" id="IPR036188">
    <property type="entry name" value="FAD/NAD-bd_sf"/>
</dbReference>
<dbReference type="InterPro" id="IPR000172">
    <property type="entry name" value="GMC_OxRdtase_N"/>
</dbReference>
<name>A0A0F6W1I3_9BACT</name>
<organism evidence="18 19">
    <name type="scientific">Sandaracinus amylolyticus</name>
    <dbReference type="NCBI Taxonomy" id="927083"/>
    <lineage>
        <taxon>Bacteria</taxon>
        <taxon>Pseudomonadati</taxon>
        <taxon>Myxococcota</taxon>
        <taxon>Polyangia</taxon>
        <taxon>Polyangiales</taxon>
        <taxon>Sandaracinaceae</taxon>
        <taxon>Sandaracinus</taxon>
    </lineage>
</organism>
<dbReference type="OrthoDB" id="337582at2"/>
<evidence type="ECO:0000256" key="3">
    <source>
        <dbReference type="ARBA" id="ARBA00022548"/>
    </source>
</evidence>
<dbReference type="AlphaFoldDB" id="A0A0F6W1I3"/>
<sequence length="538" mass="58283">MDEHFDWIVIGSGFGGSVSALRLSEKGYRVLVLEKGKRFSQADFPKTNWDVRRWLWRPEVGLQGIFQMSFLSHVTILHGVGVGGGSLVYANTLPQPKDGFFQNASWAHLADWKKELLPHYATAKRMLGASTNPTVTPGDRILKSIAKDIGKEKDFHSTEVGVFFGTPDQEVPDPYFGGDGPARVGCNYCGACMTGCRVGAKNTLDRNYLYLAEKRGAKVEPETEVTAVRPRASADGKSAGYRVETKHTFGSATRTFTADNVVFSGGVMGTIPLLLKMREDAEGLPKLSEHVGDFVRTNSEALIGIIAPEWKEDFSKGIAITSILETDEHSHIEPVRYAEGSGFFRTMVLPHSPGSNVFTRIGGSVRSFFRQPALWLKALTVGDFAKASQILLYMRTLEGTLSLRLGRSVYTGFQRGLVSTLSPGSEAPAAFIEEATDLARRFAEKVGGVAMTMLTETLAGTPTTAHILGGACMGRDASEGVIDSEHRVFGYDGLYVIDGSAISANPGVNPSLTITALAERAMSKIPAKHAHRELAKSA</sequence>
<evidence type="ECO:0000313" key="18">
    <source>
        <dbReference type="EMBL" id="AKF04852.1"/>
    </source>
</evidence>
<keyword evidence="5" id="KW-0274">FAD</keyword>
<evidence type="ECO:0000256" key="9">
    <source>
        <dbReference type="ARBA" id="ARBA00023221"/>
    </source>
</evidence>
<accession>A0A0F6W1I3</accession>
<dbReference type="Pfam" id="PF05199">
    <property type="entry name" value="GMC_oxred_C"/>
    <property type="match status" value="1"/>
</dbReference>
<evidence type="ECO:0000313" key="19">
    <source>
        <dbReference type="Proteomes" id="UP000034883"/>
    </source>
</evidence>
<dbReference type="PANTHER" id="PTHR47470">
    <property type="entry name" value="CHOLESTEROL OXIDASE"/>
    <property type="match status" value="1"/>
</dbReference>
<proteinExistence type="inferred from homology"/>
<keyword evidence="9" id="KW-0753">Steroid metabolism</keyword>
<evidence type="ECO:0000256" key="11">
    <source>
        <dbReference type="ARBA" id="ARBA00038856"/>
    </source>
</evidence>
<dbReference type="Proteomes" id="UP000034883">
    <property type="component" value="Chromosome"/>
</dbReference>
<feature type="domain" description="Glucose-methanol-choline oxidoreductase N-terminal" evidence="16">
    <location>
        <begin position="185"/>
        <end position="275"/>
    </location>
</feature>
<dbReference type="EC" id="1.1.3.6" evidence="13"/>
<dbReference type="KEGG" id="samy:DB32_002001"/>
<evidence type="ECO:0000256" key="10">
    <source>
        <dbReference type="ARBA" id="ARBA00023235"/>
    </source>
</evidence>
<dbReference type="GO" id="GO:0008203">
    <property type="term" value="P:cholesterol metabolic process"/>
    <property type="evidence" value="ECO:0007669"/>
    <property type="project" value="UniProtKB-KW"/>
</dbReference>
<evidence type="ECO:0000256" key="2">
    <source>
        <dbReference type="ARBA" id="ARBA00010790"/>
    </source>
</evidence>
<evidence type="ECO:0000256" key="13">
    <source>
        <dbReference type="ARBA" id="ARBA00049723"/>
    </source>
</evidence>
<dbReference type="Gene3D" id="3.50.50.60">
    <property type="entry name" value="FAD/NAD(P)-binding domain"/>
    <property type="match status" value="3"/>
</dbReference>
<keyword evidence="3" id="KW-0153">Cholesterol metabolism</keyword>
<dbReference type="STRING" id="927083.DB32_002001"/>
<keyword evidence="4" id="KW-0285">Flavoprotein</keyword>
<dbReference type="GO" id="GO:0050660">
    <property type="term" value="F:flavin adenine dinucleotide binding"/>
    <property type="evidence" value="ECO:0007669"/>
    <property type="project" value="InterPro"/>
</dbReference>
<dbReference type="PANTHER" id="PTHR47470:SF1">
    <property type="entry name" value="FAD-DEPENDENT OXIDOREDUCTASE 2 FAD BINDING DOMAIN-CONTAINING PROTEIN"/>
    <property type="match status" value="1"/>
</dbReference>
<dbReference type="Pfam" id="PF00732">
    <property type="entry name" value="GMC_oxred_N"/>
    <property type="match status" value="1"/>
</dbReference>
<evidence type="ECO:0000259" key="16">
    <source>
        <dbReference type="Pfam" id="PF00732"/>
    </source>
</evidence>
<dbReference type="PRINTS" id="PR00411">
    <property type="entry name" value="PNDRDTASEI"/>
</dbReference>
<keyword evidence="19" id="KW-1185">Reference proteome</keyword>
<reference evidence="18 19" key="1">
    <citation type="submission" date="2015-03" db="EMBL/GenBank/DDBJ databases">
        <title>Genome assembly of Sandaracinus amylolyticus DSM 53668.</title>
        <authorList>
            <person name="Sharma G."/>
            <person name="Subramanian S."/>
        </authorList>
    </citation>
    <scope>NUCLEOTIDE SEQUENCE [LARGE SCALE GENOMIC DNA]</scope>
    <source>
        <strain evidence="18 19">DSM 53668</strain>
    </source>
</reference>
<feature type="domain" description="Glucose-methanol-choline oxidoreductase C-terminal" evidence="17">
    <location>
        <begin position="460"/>
        <end position="518"/>
    </location>
</feature>
<keyword evidence="10" id="KW-0413">Isomerase</keyword>
<evidence type="ECO:0000256" key="5">
    <source>
        <dbReference type="ARBA" id="ARBA00022827"/>
    </source>
</evidence>
<evidence type="ECO:0000256" key="4">
    <source>
        <dbReference type="ARBA" id="ARBA00022630"/>
    </source>
</evidence>
<dbReference type="InterPro" id="IPR007867">
    <property type="entry name" value="GMC_OxRtase_C"/>
</dbReference>
<keyword evidence="7" id="KW-0443">Lipid metabolism</keyword>
<dbReference type="GO" id="GO:0004769">
    <property type="term" value="F:steroid Delta-isomerase activity"/>
    <property type="evidence" value="ECO:0007669"/>
    <property type="project" value="UniProtKB-EC"/>
</dbReference>
<evidence type="ECO:0000256" key="6">
    <source>
        <dbReference type="ARBA" id="ARBA00023002"/>
    </source>
</evidence>
<evidence type="ECO:0000259" key="17">
    <source>
        <dbReference type="Pfam" id="PF05199"/>
    </source>
</evidence>
<evidence type="ECO:0000256" key="12">
    <source>
        <dbReference type="ARBA" id="ARBA00049645"/>
    </source>
</evidence>
<dbReference type="EMBL" id="CP011125">
    <property type="protein sequence ID" value="AKF04852.1"/>
    <property type="molecule type" value="Genomic_DNA"/>
</dbReference>
<comment type="similarity">
    <text evidence="2">Belongs to the GMC oxidoreductase family.</text>
</comment>
<evidence type="ECO:0000256" key="14">
    <source>
        <dbReference type="ARBA" id="ARBA00049744"/>
    </source>
</evidence>
<comment type="cofactor">
    <cofactor evidence="1">
        <name>FAD</name>
        <dbReference type="ChEBI" id="CHEBI:57692"/>
    </cofactor>
</comment>
<evidence type="ECO:0000256" key="8">
    <source>
        <dbReference type="ARBA" id="ARBA00023166"/>
    </source>
</evidence>
<dbReference type="SUPFAM" id="SSF51905">
    <property type="entry name" value="FAD/NAD(P)-binding domain"/>
    <property type="match status" value="1"/>
</dbReference>
<keyword evidence="8" id="KW-1207">Sterol metabolism</keyword>
<dbReference type="EC" id="5.3.3.1" evidence="11"/>
<dbReference type="GO" id="GO:0016995">
    <property type="term" value="F:cholesterol oxidase activity"/>
    <property type="evidence" value="ECO:0007669"/>
    <property type="project" value="UniProtKB-EC"/>
</dbReference>
<evidence type="ECO:0000256" key="1">
    <source>
        <dbReference type="ARBA" id="ARBA00001974"/>
    </source>
</evidence>
<gene>
    <name evidence="18" type="ORF">DB32_002001</name>
</gene>
<evidence type="ECO:0000256" key="7">
    <source>
        <dbReference type="ARBA" id="ARBA00023098"/>
    </source>
</evidence>
<protein>
    <recommendedName>
        <fullName evidence="14">Cholesterol oxidase</fullName>
        <ecNumber evidence="13">1.1.3.6</ecNumber>
        <ecNumber evidence="11">5.3.3.1</ecNumber>
    </recommendedName>
    <alternativeName>
        <fullName evidence="15">Cholesterol isomerase</fullName>
    </alternativeName>
</protein>
<dbReference type="InterPro" id="IPR052542">
    <property type="entry name" value="Cholesterol_Oxidase"/>
</dbReference>
<keyword evidence="6" id="KW-0560">Oxidoreductase</keyword>
<comment type="pathway">
    <text evidence="12">Steroid metabolism; cholesterol degradation.</text>
</comment>